<dbReference type="InterPro" id="IPR029044">
    <property type="entry name" value="Nucleotide-diphossugar_trans"/>
</dbReference>
<dbReference type="PANTHER" id="PTHR48090">
    <property type="entry name" value="UNDECAPRENYL-PHOSPHATE 4-DEOXY-4-FORMAMIDO-L-ARABINOSE TRANSFERASE-RELATED"/>
    <property type="match status" value="1"/>
</dbReference>
<dbReference type="CDD" id="cd04179">
    <property type="entry name" value="DPM_DPG-synthase_like"/>
    <property type="match status" value="1"/>
</dbReference>
<dbReference type="GO" id="GO:0016740">
    <property type="term" value="F:transferase activity"/>
    <property type="evidence" value="ECO:0007669"/>
    <property type="project" value="UniProtKB-KW"/>
</dbReference>
<reference evidence="2" key="1">
    <citation type="submission" date="2021-02" db="EMBL/GenBank/DDBJ databases">
        <authorList>
            <person name="Cremers G."/>
            <person name="Picone N."/>
        </authorList>
    </citation>
    <scope>NUCLEOTIDE SEQUENCE</scope>
    <source>
        <strain evidence="2">PQ17</strain>
    </source>
</reference>
<evidence type="ECO:0000259" key="1">
    <source>
        <dbReference type="Pfam" id="PF00535"/>
    </source>
</evidence>
<dbReference type="Proteomes" id="UP000663859">
    <property type="component" value="Unassembled WGS sequence"/>
</dbReference>
<proteinExistence type="predicted"/>
<evidence type="ECO:0000313" key="3">
    <source>
        <dbReference type="Proteomes" id="UP000663859"/>
    </source>
</evidence>
<dbReference type="SUPFAM" id="SSF53448">
    <property type="entry name" value="Nucleotide-diphospho-sugar transferases"/>
    <property type="match status" value="1"/>
</dbReference>
<gene>
    <name evidence="2" type="ORF">MPNT_170038</name>
</gene>
<dbReference type="AlphaFoldDB" id="A0A8J2FNS1"/>
<sequence>MHLDSDDGPFLSVVIPVFNEQATVGQVIDRVLATPWPKEIVVVDDGSTDGTWEVLQKWQGKQGVRLFRLEKNQGKGAALRFGFSQVTGKIILVQDADLEYDPADYALLLEPILEGKADVVYGTRFHGGPRRVLYFWHAAANRFLTTVSNMITNLNLSDMEVGYKVFRREILQKIRLRSNRFAFEPEVTVKVAKLGCRIWEVPISYSGRTYAEGKKIRWWDGIAALSALLYFRFFD</sequence>
<dbReference type="PANTHER" id="PTHR48090:SF7">
    <property type="entry name" value="RFBJ PROTEIN"/>
    <property type="match status" value="1"/>
</dbReference>
<dbReference type="Gene3D" id="3.90.550.10">
    <property type="entry name" value="Spore Coat Polysaccharide Biosynthesis Protein SpsA, Chain A"/>
    <property type="match status" value="1"/>
</dbReference>
<dbReference type="InterPro" id="IPR050256">
    <property type="entry name" value="Glycosyltransferase_2"/>
</dbReference>
<dbReference type="RefSeq" id="WP_214096258.1">
    <property type="nucleotide sequence ID" value="NZ_CAJNOB010000009.1"/>
</dbReference>
<dbReference type="EMBL" id="CAJNOB010000009">
    <property type="protein sequence ID" value="CAF0694698.1"/>
    <property type="molecule type" value="Genomic_DNA"/>
</dbReference>
<protein>
    <submittedName>
        <fullName evidence="2">Glycosyl transferase</fullName>
    </submittedName>
</protein>
<dbReference type="Pfam" id="PF00535">
    <property type="entry name" value="Glycos_transf_2"/>
    <property type="match status" value="1"/>
</dbReference>
<dbReference type="InterPro" id="IPR001173">
    <property type="entry name" value="Glyco_trans_2-like"/>
</dbReference>
<keyword evidence="3" id="KW-1185">Reference proteome</keyword>
<keyword evidence="2" id="KW-0808">Transferase</keyword>
<organism evidence="2 3">
    <name type="scientific">Candidatus Methylacidithermus pantelleriae</name>
    <dbReference type="NCBI Taxonomy" id="2744239"/>
    <lineage>
        <taxon>Bacteria</taxon>
        <taxon>Pseudomonadati</taxon>
        <taxon>Verrucomicrobiota</taxon>
        <taxon>Methylacidiphilae</taxon>
        <taxon>Methylacidiphilales</taxon>
        <taxon>Methylacidiphilaceae</taxon>
        <taxon>Candidatus Methylacidithermus</taxon>
    </lineage>
</organism>
<accession>A0A8J2FNS1</accession>
<comment type="caution">
    <text evidence="2">The sequence shown here is derived from an EMBL/GenBank/DDBJ whole genome shotgun (WGS) entry which is preliminary data.</text>
</comment>
<feature type="domain" description="Glycosyltransferase 2-like" evidence="1">
    <location>
        <begin position="12"/>
        <end position="174"/>
    </location>
</feature>
<name>A0A8J2FNS1_9BACT</name>
<evidence type="ECO:0000313" key="2">
    <source>
        <dbReference type="EMBL" id="CAF0694698.1"/>
    </source>
</evidence>